<evidence type="ECO:0000256" key="2">
    <source>
        <dbReference type="ARBA" id="ARBA00001946"/>
    </source>
</evidence>
<dbReference type="InterPro" id="IPR037512">
    <property type="entry name" value="PGPase_prok"/>
</dbReference>
<dbReference type="OrthoDB" id="9776368at2"/>
<dbReference type="NCBIfam" id="TIGR01549">
    <property type="entry name" value="HAD-SF-IA-v1"/>
    <property type="match status" value="1"/>
</dbReference>
<keyword evidence="9" id="KW-0119">Carbohydrate metabolism</keyword>
<keyword evidence="11" id="KW-1185">Reference proteome</keyword>
<dbReference type="EC" id="3.1.3.18" evidence="5"/>
<dbReference type="EMBL" id="CP031124">
    <property type="protein sequence ID" value="AXF84667.1"/>
    <property type="molecule type" value="Genomic_DNA"/>
</dbReference>
<dbReference type="GO" id="GO:0006281">
    <property type="term" value="P:DNA repair"/>
    <property type="evidence" value="ECO:0007669"/>
    <property type="project" value="TreeGrafter"/>
</dbReference>
<evidence type="ECO:0000256" key="6">
    <source>
        <dbReference type="ARBA" id="ARBA00022723"/>
    </source>
</evidence>
<dbReference type="PANTHER" id="PTHR43434">
    <property type="entry name" value="PHOSPHOGLYCOLATE PHOSPHATASE"/>
    <property type="match status" value="1"/>
</dbReference>
<dbReference type="Pfam" id="PF13419">
    <property type="entry name" value="HAD_2"/>
    <property type="match status" value="1"/>
</dbReference>
<comment type="similarity">
    <text evidence="4">Belongs to the HAD-like hydrolase superfamily. CbbY/CbbZ/Gph/YieH family.</text>
</comment>
<dbReference type="InterPro" id="IPR050155">
    <property type="entry name" value="HAD-like_hydrolase_sf"/>
</dbReference>
<evidence type="ECO:0000256" key="5">
    <source>
        <dbReference type="ARBA" id="ARBA00013078"/>
    </source>
</evidence>
<gene>
    <name evidence="10" type="primary">gph_1</name>
    <name evidence="10" type="ORF">DTO96_100377</name>
</gene>
<dbReference type="Gene3D" id="1.10.150.240">
    <property type="entry name" value="Putative phosphatase, domain 2"/>
    <property type="match status" value="1"/>
</dbReference>
<evidence type="ECO:0000313" key="11">
    <source>
        <dbReference type="Proteomes" id="UP000252182"/>
    </source>
</evidence>
<dbReference type="AlphaFoldDB" id="A0A345D8H9"/>
<dbReference type="Gene3D" id="3.40.50.1000">
    <property type="entry name" value="HAD superfamily/HAD-like"/>
    <property type="match status" value="1"/>
</dbReference>
<dbReference type="SFLD" id="SFLDG01129">
    <property type="entry name" value="C1.5:_HAD__Beta-PGM__Phosphata"/>
    <property type="match status" value="1"/>
</dbReference>
<evidence type="ECO:0000256" key="3">
    <source>
        <dbReference type="ARBA" id="ARBA00004818"/>
    </source>
</evidence>
<evidence type="ECO:0000313" key="10">
    <source>
        <dbReference type="EMBL" id="AXF84667.1"/>
    </source>
</evidence>
<comment type="catalytic activity">
    <reaction evidence="1">
        <text>2-phosphoglycolate + H2O = glycolate + phosphate</text>
        <dbReference type="Rhea" id="RHEA:14369"/>
        <dbReference type="ChEBI" id="CHEBI:15377"/>
        <dbReference type="ChEBI" id="CHEBI:29805"/>
        <dbReference type="ChEBI" id="CHEBI:43474"/>
        <dbReference type="ChEBI" id="CHEBI:58033"/>
        <dbReference type="EC" id="3.1.3.18"/>
    </reaction>
</comment>
<dbReference type="InterPro" id="IPR023214">
    <property type="entry name" value="HAD_sf"/>
</dbReference>
<evidence type="ECO:0000256" key="9">
    <source>
        <dbReference type="ARBA" id="ARBA00023277"/>
    </source>
</evidence>
<protein>
    <recommendedName>
        <fullName evidence="5">phosphoglycolate phosphatase</fullName>
        <ecNumber evidence="5">3.1.3.18</ecNumber>
    </recommendedName>
</protein>
<reference evidence="11" key="1">
    <citation type="submission" date="2018-07" db="EMBL/GenBank/DDBJ databases">
        <authorList>
            <person name="Kim H."/>
        </authorList>
    </citation>
    <scope>NUCLEOTIDE SEQUENCE [LARGE SCALE GENOMIC DNA]</scope>
    <source>
        <strain evidence="11">F02</strain>
    </source>
</reference>
<dbReference type="PRINTS" id="PR00413">
    <property type="entry name" value="HADHALOGNASE"/>
</dbReference>
<evidence type="ECO:0000256" key="8">
    <source>
        <dbReference type="ARBA" id="ARBA00022842"/>
    </source>
</evidence>
<dbReference type="InterPro" id="IPR036412">
    <property type="entry name" value="HAD-like_sf"/>
</dbReference>
<dbReference type="SUPFAM" id="SSF56784">
    <property type="entry name" value="HAD-like"/>
    <property type="match status" value="1"/>
</dbReference>
<dbReference type="SFLD" id="SFLDS00003">
    <property type="entry name" value="Haloacid_Dehalogenase"/>
    <property type="match status" value="1"/>
</dbReference>
<dbReference type="PANTHER" id="PTHR43434:SF23">
    <property type="entry name" value="PHOSPHOGLYCOLATE PHOSPHATASE"/>
    <property type="match status" value="1"/>
</dbReference>
<keyword evidence="7 10" id="KW-0378">Hydrolase</keyword>
<organism evidence="10 11">
    <name type="scientific">Ephemeroptericola cinctiostellae</name>
    <dbReference type="NCBI Taxonomy" id="2268024"/>
    <lineage>
        <taxon>Bacteria</taxon>
        <taxon>Pseudomonadati</taxon>
        <taxon>Pseudomonadota</taxon>
        <taxon>Betaproteobacteria</taxon>
        <taxon>Burkholderiales</taxon>
        <taxon>Burkholderiaceae</taxon>
        <taxon>Ephemeroptericola</taxon>
    </lineage>
</organism>
<evidence type="ECO:0000256" key="4">
    <source>
        <dbReference type="ARBA" id="ARBA00006171"/>
    </source>
</evidence>
<evidence type="ECO:0000256" key="1">
    <source>
        <dbReference type="ARBA" id="ARBA00000830"/>
    </source>
</evidence>
<dbReference type="InterPro" id="IPR023198">
    <property type="entry name" value="PGP-like_dom2"/>
</dbReference>
<dbReference type="KEGG" id="hyf:DTO96_100377"/>
<sequence length="228" mass="24701">MDYHFPSKPLGVLFDLDGTLVDSAPDLAAAVNALRVRRGLPDLPLEQLRPYASLGARGLLGAGLGVVPNDPDFGRLQGEFLDYYASHNCVHSKLFDGVEGLLAWLEAHAIPWGVVTNKHMRFTDSLVRALGLSSRAAVVVSGDTTAQAKPHPLPLLYAAEQMGLPADRLVYVGDDLRDIQSARAAGYMTAIAAAYGYCEDEEVSTWLSDCIVRSPVELLHLFKLAWDA</sequence>
<dbReference type="InterPro" id="IPR006439">
    <property type="entry name" value="HAD-SF_hydro_IA"/>
</dbReference>
<dbReference type="GO" id="GO:0008967">
    <property type="term" value="F:phosphoglycolate phosphatase activity"/>
    <property type="evidence" value="ECO:0007669"/>
    <property type="project" value="UniProtKB-EC"/>
</dbReference>
<dbReference type="GO" id="GO:0046872">
    <property type="term" value="F:metal ion binding"/>
    <property type="evidence" value="ECO:0007669"/>
    <property type="project" value="UniProtKB-KW"/>
</dbReference>
<proteinExistence type="inferred from homology"/>
<dbReference type="RefSeq" id="WP_114561940.1">
    <property type="nucleotide sequence ID" value="NZ_CP031124.1"/>
</dbReference>
<comment type="cofactor">
    <cofactor evidence="2">
        <name>Mg(2+)</name>
        <dbReference type="ChEBI" id="CHEBI:18420"/>
    </cofactor>
</comment>
<evidence type="ECO:0000256" key="7">
    <source>
        <dbReference type="ARBA" id="ARBA00022801"/>
    </source>
</evidence>
<dbReference type="Proteomes" id="UP000252182">
    <property type="component" value="Chromosome"/>
</dbReference>
<dbReference type="InterPro" id="IPR041492">
    <property type="entry name" value="HAD_2"/>
</dbReference>
<dbReference type="GO" id="GO:0005829">
    <property type="term" value="C:cytosol"/>
    <property type="evidence" value="ECO:0007669"/>
    <property type="project" value="TreeGrafter"/>
</dbReference>
<dbReference type="NCBIfam" id="TIGR01449">
    <property type="entry name" value="PGP_bact"/>
    <property type="match status" value="1"/>
</dbReference>
<accession>A0A345D8H9</accession>
<keyword evidence="6" id="KW-0479">Metal-binding</keyword>
<name>A0A345D8H9_9BURK</name>
<dbReference type="GO" id="GO:0005975">
    <property type="term" value="P:carbohydrate metabolic process"/>
    <property type="evidence" value="ECO:0007669"/>
    <property type="project" value="InterPro"/>
</dbReference>
<comment type="pathway">
    <text evidence="3">Organic acid metabolism; glycolate biosynthesis; glycolate from 2-phosphoglycolate: step 1/1.</text>
</comment>
<keyword evidence="8" id="KW-0460">Magnesium</keyword>